<evidence type="ECO:0000256" key="1">
    <source>
        <dbReference type="SAM" id="Phobius"/>
    </source>
</evidence>
<reference evidence="2 3" key="1">
    <citation type="journal article" date="2018" name="Nat. Biotechnol.">
        <title>A standardized bacterial taxonomy based on genome phylogeny substantially revises the tree of life.</title>
        <authorList>
            <person name="Parks D.H."/>
            <person name="Chuvochina M."/>
            <person name="Waite D.W."/>
            <person name="Rinke C."/>
            <person name="Skarshewski A."/>
            <person name="Chaumeil P.A."/>
            <person name="Hugenholtz P."/>
        </authorList>
    </citation>
    <scope>NUCLEOTIDE SEQUENCE [LARGE SCALE GENOMIC DNA]</scope>
    <source>
        <strain evidence="2">UBA9158</strain>
    </source>
</reference>
<keyword evidence="1" id="KW-1133">Transmembrane helix</keyword>
<dbReference type="AlphaFoldDB" id="A0A3C1KK83"/>
<dbReference type="EMBL" id="DMND01000071">
    <property type="protein sequence ID" value="HAN27045.1"/>
    <property type="molecule type" value="Genomic_DNA"/>
</dbReference>
<keyword evidence="1" id="KW-0472">Membrane</keyword>
<protein>
    <submittedName>
        <fullName evidence="2">Nucleoside-diphosphate sugar epimerase</fullName>
    </submittedName>
</protein>
<dbReference type="Proteomes" id="UP000259273">
    <property type="component" value="Unassembled WGS sequence"/>
</dbReference>
<name>A0A3C1KK83_9GAMM</name>
<keyword evidence="1" id="KW-0812">Transmembrane</keyword>
<sequence>MLNRLGNGVLQAISGVLGSVRDALEKLIELPRNIKQALLLALDMVFVSAAMWSAVALRHGSTEFTLGTTEIACAAITVVISAIIFLRLGLYRAVIRFMGQQAIWAV</sequence>
<accession>A0A3C1KK83</accession>
<organism evidence="2 3">
    <name type="scientific">Haliea salexigens</name>
    <dbReference type="NCBI Taxonomy" id="287487"/>
    <lineage>
        <taxon>Bacteria</taxon>
        <taxon>Pseudomonadati</taxon>
        <taxon>Pseudomonadota</taxon>
        <taxon>Gammaproteobacteria</taxon>
        <taxon>Cellvibrionales</taxon>
        <taxon>Halieaceae</taxon>
        <taxon>Haliea</taxon>
    </lineage>
</organism>
<feature type="non-terminal residue" evidence="2">
    <location>
        <position position="106"/>
    </location>
</feature>
<comment type="caution">
    <text evidence="2">The sequence shown here is derived from an EMBL/GenBank/DDBJ whole genome shotgun (WGS) entry which is preliminary data.</text>
</comment>
<evidence type="ECO:0000313" key="2">
    <source>
        <dbReference type="EMBL" id="HAN27045.1"/>
    </source>
</evidence>
<proteinExistence type="predicted"/>
<gene>
    <name evidence="2" type="ORF">DCP75_04875</name>
</gene>
<feature type="transmembrane region" description="Helical" evidence="1">
    <location>
        <begin position="37"/>
        <end position="57"/>
    </location>
</feature>
<feature type="transmembrane region" description="Helical" evidence="1">
    <location>
        <begin position="69"/>
        <end position="90"/>
    </location>
</feature>
<evidence type="ECO:0000313" key="3">
    <source>
        <dbReference type="Proteomes" id="UP000259273"/>
    </source>
</evidence>